<evidence type="ECO:0008006" key="3">
    <source>
        <dbReference type="Google" id="ProtNLM"/>
    </source>
</evidence>
<reference evidence="1" key="1">
    <citation type="journal article" date="2014" name="Int. J. Syst. Evol. Microbiol.">
        <title>Complete genome sequence of Corynebacterium casei LMG S-19264T (=DSM 44701T), isolated from a smear-ripened cheese.</title>
        <authorList>
            <consortium name="US DOE Joint Genome Institute (JGI-PGF)"/>
            <person name="Walter F."/>
            <person name="Albersmeier A."/>
            <person name="Kalinowski J."/>
            <person name="Ruckert C."/>
        </authorList>
    </citation>
    <scope>NUCLEOTIDE SEQUENCE</scope>
    <source>
        <strain evidence="1">JCM 4646</strain>
    </source>
</reference>
<accession>A0A919L1C8</accession>
<name>A0A919L1C8_9ACTN</name>
<dbReference type="InterPro" id="IPR036388">
    <property type="entry name" value="WH-like_DNA-bd_sf"/>
</dbReference>
<keyword evidence="2" id="KW-1185">Reference proteome</keyword>
<dbReference type="EMBL" id="BNBO01000044">
    <property type="protein sequence ID" value="GHH79839.1"/>
    <property type="molecule type" value="Genomic_DNA"/>
</dbReference>
<organism evidence="1 2">
    <name type="scientific">Kitasatospora indigofera</name>
    <dbReference type="NCBI Taxonomy" id="67307"/>
    <lineage>
        <taxon>Bacteria</taxon>
        <taxon>Bacillati</taxon>
        <taxon>Actinomycetota</taxon>
        <taxon>Actinomycetes</taxon>
        <taxon>Kitasatosporales</taxon>
        <taxon>Streptomycetaceae</taxon>
        <taxon>Kitasatospora</taxon>
    </lineage>
</organism>
<proteinExistence type="predicted"/>
<dbReference type="Gene3D" id="1.10.10.10">
    <property type="entry name" value="Winged helix-like DNA-binding domain superfamily/Winged helix DNA-binding domain"/>
    <property type="match status" value="1"/>
</dbReference>
<reference evidence="1" key="2">
    <citation type="submission" date="2020-09" db="EMBL/GenBank/DDBJ databases">
        <authorList>
            <person name="Sun Q."/>
            <person name="Ohkuma M."/>
        </authorList>
    </citation>
    <scope>NUCLEOTIDE SEQUENCE</scope>
    <source>
        <strain evidence="1">JCM 4646</strain>
    </source>
</reference>
<sequence>MEQQPPTKPVGYWLNRTDAALTRYLDGMLAADGLTRLGWQVLNVIADDPEATDAEVLAVLTANGEATELAGTVESLVTGGWAARPAPGRLALTDEGRARFARVAVRAGAFRKRVTAGVPDEEYRIAVAVLERIAHNAEAAADAAGYAGGRR</sequence>
<comment type="caution">
    <text evidence="1">The sequence shown here is derived from an EMBL/GenBank/DDBJ whole genome shotgun (WGS) entry which is preliminary data.</text>
</comment>
<dbReference type="Proteomes" id="UP000617734">
    <property type="component" value="Unassembled WGS sequence"/>
</dbReference>
<dbReference type="InterPro" id="IPR036390">
    <property type="entry name" value="WH_DNA-bd_sf"/>
</dbReference>
<evidence type="ECO:0000313" key="2">
    <source>
        <dbReference type="Proteomes" id="UP000617734"/>
    </source>
</evidence>
<dbReference type="AlphaFoldDB" id="A0A919L1C8"/>
<dbReference type="RefSeq" id="WP_190213946.1">
    <property type="nucleotide sequence ID" value="NZ_BNBO01000044.1"/>
</dbReference>
<protein>
    <recommendedName>
        <fullName evidence="3">MarR family transcriptional regulator</fullName>
    </recommendedName>
</protein>
<dbReference type="SUPFAM" id="SSF46785">
    <property type="entry name" value="Winged helix' DNA-binding domain"/>
    <property type="match status" value="1"/>
</dbReference>
<evidence type="ECO:0000313" key="1">
    <source>
        <dbReference type="EMBL" id="GHH79839.1"/>
    </source>
</evidence>
<dbReference type="GeneID" id="95356216"/>
<gene>
    <name evidence="1" type="ORF">GCM10018781_58780</name>
</gene>